<gene>
    <name evidence="1" type="ORF">E8E12_004118</name>
</gene>
<protein>
    <submittedName>
        <fullName evidence="1">Uncharacterized protein</fullName>
    </submittedName>
</protein>
<dbReference type="Proteomes" id="UP000758155">
    <property type="component" value="Unassembled WGS sequence"/>
</dbReference>
<name>A0A9P4WP65_9PLEO</name>
<organism evidence="1 2">
    <name type="scientific">Didymella heteroderae</name>
    <dbReference type="NCBI Taxonomy" id="1769908"/>
    <lineage>
        <taxon>Eukaryota</taxon>
        <taxon>Fungi</taxon>
        <taxon>Dikarya</taxon>
        <taxon>Ascomycota</taxon>
        <taxon>Pezizomycotina</taxon>
        <taxon>Dothideomycetes</taxon>
        <taxon>Pleosporomycetidae</taxon>
        <taxon>Pleosporales</taxon>
        <taxon>Pleosporineae</taxon>
        <taxon>Didymellaceae</taxon>
        <taxon>Didymella</taxon>
    </lineage>
</organism>
<accession>A0A9P4WP65</accession>
<reference evidence="1" key="1">
    <citation type="submission" date="2019-04" db="EMBL/GenBank/DDBJ databases">
        <title>Sequencing of skin fungus with MAO and IRED activity.</title>
        <authorList>
            <person name="Marsaioli A.J."/>
            <person name="Bonatto J.M.C."/>
            <person name="Reis Junior O."/>
        </authorList>
    </citation>
    <scope>NUCLEOTIDE SEQUENCE</scope>
    <source>
        <strain evidence="1">28M1</strain>
    </source>
</reference>
<evidence type="ECO:0000313" key="2">
    <source>
        <dbReference type="Proteomes" id="UP000758155"/>
    </source>
</evidence>
<keyword evidence="2" id="KW-1185">Reference proteome</keyword>
<dbReference type="EMBL" id="SWKV01000041">
    <property type="protein sequence ID" value="KAF3037625.1"/>
    <property type="molecule type" value="Genomic_DNA"/>
</dbReference>
<dbReference type="AlphaFoldDB" id="A0A9P4WP65"/>
<comment type="caution">
    <text evidence="1">The sequence shown here is derived from an EMBL/GenBank/DDBJ whole genome shotgun (WGS) entry which is preliminary data.</text>
</comment>
<proteinExistence type="predicted"/>
<sequence>MSEKLKLSDPDFLMMPVDQLRWWVSKMPFILRQQINEQLISPIDTRQVRIWLESMFGGGFEHMRKQLPISEMTAKDGQPLTNDEIKIKKHALLSKTEKAKLRLWHMHLPGMGLSSKVALQDFLHHILLKEPVINGRKVKILDRRGDLASMRQEEGM</sequence>
<evidence type="ECO:0000313" key="1">
    <source>
        <dbReference type="EMBL" id="KAF3037625.1"/>
    </source>
</evidence>